<dbReference type="Proteomes" id="UP000527355">
    <property type="component" value="Unassembled WGS sequence"/>
</dbReference>
<sequence>MSSLTLGDKTVSTFSILTGPLLNIATQWADYNPATSVVLRGPGIARRGFNRPQMRKHPRKKLHSLHNVSISLPVKSSPVYLVPINTQKTSFHCQPRILDEAIKLSTAMWCLCLTFLHSKLVQIKSQLSRVIMKPILNFLMRLKKPF</sequence>
<evidence type="ECO:0000313" key="2">
    <source>
        <dbReference type="Proteomes" id="UP000527355"/>
    </source>
</evidence>
<dbReference type="EMBL" id="JABWUV010000016">
    <property type="protein sequence ID" value="KAF6300607.1"/>
    <property type="molecule type" value="Genomic_DNA"/>
</dbReference>
<dbReference type="AlphaFoldDB" id="A0A7J7TJT5"/>
<gene>
    <name evidence="1" type="ORF">mMyoMyo1_009080</name>
</gene>
<proteinExistence type="predicted"/>
<organism evidence="1 2">
    <name type="scientific">Myotis myotis</name>
    <name type="common">Greater mouse-eared bat</name>
    <name type="synonym">Vespertilio myotis</name>
    <dbReference type="NCBI Taxonomy" id="51298"/>
    <lineage>
        <taxon>Eukaryota</taxon>
        <taxon>Metazoa</taxon>
        <taxon>Chordata</taxon>
        <taxon>Craniata</taxon>
        <taxon>Vertebrata</taxon>
        <taxon>Euteleostomi</taxon>
        <taxon>Mammalia</taxon>
        <taxon>Eutheria</taxon>
        <taxon>Laurasiatheria</taxon>
        <taxon>Chiroptera</taxon>
        <taxon>Yangochiroptera</taxon>
        <taxon>Vespertilionidae</taxon>
        <taxon>Myotis</taxon>
    </lineage>
</organism>
<evidence type="ECO:0000313" key="1">
    <source>
        <dbReference type="EMBL" id="KAF6300607.1"/>
    </source>
</evidence>
<accession>A0A7J7TJT5</accession>
<reference evidence="1 2" key="1">
    <citation type="journal article" date="2020" name="Nature">
        <title>Six reference-quality genomes reveal evolution of bat adaptations.</title>
        <authorList>
            <person name="Jebb D."/>
            <person name="Huang Z."/>
            <person name="Pippel M."/>
            <person name="Hughes G.M."/>
            <person name="Lavrichenko K."/>
            <person name="Devanna P."/>
            <person name="Winkler S."/>
            <person name="Jermiin L.S."/>
            <person name="Skirmuntt E.C."/>
            <person name="Katzourakis A."/>
            <person name="Burkitt-Gray L."/>
            <person name="Ray D.A."/>
            <person name="Sullivan K.A.M."/>
            <person name="Roscito J.G."/>
            <person name="Kirilenko B.M."/>
            <person name="Davalos L.M."/>
            <person name="Corthals A.P."/>
            <person name="Power M.L."/>
            <person name="Jones G."/>
            <person name="Ransome R.D."/>
            <person name="Dechmann D.K.N."/>
            <person name="Locatelli A.G."/>
            <person name="Puechmaille S.J."/>
            <person name="Fedrigo O."/>
            <person name="Jarvis E.D."/>
            <person name="Hiller M."/>
            <person name="Vernes S.C."/>
            <person name="Myers E.W."/>
            <person name="Teeling E.C."/>
        </authorList>
    </citation>
    <scope>NUCLEOTIDE SEQUENCE [LARGE SCALE GENOMIC DNA]</scope>
    <source>
        <strain evidence="1">MMyoMyo1</strain>
        <tissue evidence="1">Flight muscle</tissue>
    </source>
</reference>
<name>A0A7J7TJT5_MYOMY</name>
<protein>
    <submittedName>
        <fullName evidence="1">Uncharacterized protein</fullName>
    </submittedName>
</protein>
<comment type="caution">
    <text evidence="1">The sequence shown here is derived from an EMBL/GenBank/DDBJ whole genome shotgun (WGS) entry which is preliminary data.</text>
</comment>
<keyword evidence="2" id="KW-1185">Reference proteome</keyword>